<comment type="caution">
    <text evidence="1">The sequence shown here is derived from an EMBL/GenBank/DDBJ whole genome shotgun (WGS) entry which is preliminary data.</text>
</comment>
<dbReference type="AlphaFoldDB" id="A0A7X0NFN2"/>
<evidence type="ECO:0000313" key="2">
    <source>
        <dbReference type="Proteomes" id="UP000537141"/>
    </source>
</evidence>
<keyword evidence="1" id="KW-0540">Nuclease</keyword>
<evidence type="ECO:0000313" key="1">
    <source>
        <dbReference type="EMBL" id="MBB6542560.1"/>
    </source>
</evidence>
<dbReference type="EMBL" id="JACHHU010000006">
    <property type="protein sequence ID" value="MBB6542560.1"/>
    <property type="molecule type" value="Genomic_DNA"/>
</dbReference>
<proteinExistence type="predicted"/>
<dbReference type="GO" id="GO:0004527">
    <property type="term" value="F:exonuclease activity"/>
    <property type="evidence" value="ECO:0007669"/>
    <property type="project" value="UniProtKB-KW"/>
</dbReference>
<dbReference type="RefSeq" id="WP_184423355.1">
    <property type="nucleotide sequence ID" value="NZ_AP027362.1"/>
</dbReference>
<reference evidence="1 2" key="1">
    <citation type="submission" date="2020-08" db="EMBL/GenBank/DDBJ databases">
        <title>Genomic Encyclopedia of Type Strains, Phase IV (KMG-IV): sequencing the most valuable type-strain genomes for metagenomic binning, comparative biology and taxonomic classification.</title>
        <authorList>
            <person name="Goeker M."/>
        </authorList>
    </citation>
    <scope>NUCLEOTIDE SEQUENCE [LARGE SCALE GENOMIC DNA]</scope>
    <source>
        <strain evidence="1 2">DSM 26287</strain>
    </source>
</reference>
<accession>A0A7X0NFN2</accession>
<keyword evidence="1" id="KW-0378">Hydrolase</keyword>
<protein>
    <submittedName>
        <fullName evidence="1">Exonuclease V gamma subunit</fullName>
    </submittedName>
</protein>
<name>A0A7X0NFN2_9GAMM</name>
<keyword evidence="1" id="KW-0269">Exonuclease</keyword>
<sequence length="164" mass="18849">MIFVLGLLAIFITVSIYFYFRAEGLQRDITALKRASLDSKKESQVLIDTLALMAKKNEEFIKFRFNKMAKELSDDNEFVVYLTPLVANYAAIVRESLKGKARTNIAIKKSCQAYDSRSFSRLTAYITKSDGHIKRTWNSNSLSGFMSFVEMLLNEMEQQKETKD</sequence>
<gene>
    <name evidence="1" type="ORF">HNQ55_001059</name>
</gene>
<dbReference type="Proteomes" id="UP000537141">
    <property type="component" value="Unassembled WGS sequence"/>
</dbReference>
<keyword evidence="2" id="KW-1185">Reference proteome</keyword>
<organism evidence="1 2">
    <name type="scientific">Thalassotalea piscium</name>
    <dbReference type="NCBI Taxonomy" id="1230533"/>
    <lineage>
        <taxon>Bacteria</taxon>
        <taxon>Pseudomonadati</taxon>
        <taxon>Pseudomonadota</taxon>
        <taxon>Gammaproteobacteria</taxon>
        <taxon>Alteromonadales</taxon>
        <taxon>Colwelliaceae</taxon>
        <taxon>Thalassotalea</taxon>
    </lineage>
</organism>